<dbReference type="PRINTS" id="PR00080">
    <property type="entry name" value="SDRFAMILY"/>
</dbReference>
<reference evidence="4" key="1">
    <citation type="submission" date="2022-10" db="EMBL/GenBank/DDBJ databases">
        <title>Comparative genomic analysis of Cohnella hashimotonis sp. nov., isolated from the International Space Station.</title>
        <authorList>
            <person name="Simpson A."/>
            <person name="Venkateswaran K."/>
        </authorList>
    </citation>
    <scope>NUCLEOTIDE SEQUENCE</scope>
    <source>
        <strain evidence="4">DSM 28161</strain>
    </source>
</reference>
<evidence type="ECO:0000256" key="2">
    <source>
        <dbReference type="ARBA" id="ARBA00023002"/>
    </source>
</evidence>
<gene>
    <name evidence="4" type="ORF">OMP40_12215</name>
</gene>
<evidence type="ECO:0000256" key="1">
    <source>
        <dbReference type="ARBA" id="ARBA00006484"/>
    </source>
</evidence>
<dbReference type="InterPro" id="IPR036291">
    <property type="entry name" value="NAD(P)-bd_dom_sf"/>
</dbReference>
<dbReference type="RefSeq" id="WP_277531645.1">
    <property type="nucleotide sequence ID" value="NZ_JAPDIA010000003.1"/>
</dbReference>
<comment type="similarity">
    <text evidence="1">Belongs to the short-chain dehydrogenases/reductases (SDR) family.</text>
</comment>
<evidence type="ECO:0000259" key="3">
    <source>
        <dbReference type="SMART" id="SM00822"/>
    </source>
</evidence>
<dbReference type="Proteomes" id="UP001153404">
    <property type="component" value="Unassembled WGS sequence"/>
</dbReference>
<dbReference type="SMART" id="SM00822">
    <property type="entry name" value="PKS_KR"/>
    <property type="match status" value="1"/>
</dbReference>
<dbReference type="PANTHER" id="PTHR42760:SF5">
    <property type="entry name" value="2-DEHYDRO-3-DEOXY-D-GLUCONATE 5-DEHYDROGENASE"/>
    <property type="match status" value="1"/>
</dbReference>
<accession>A0A9X4QU26</accession>
<dbReference type="EMBL" id="JAPDIA010000003">
    <property type="protein sequence ID" value="MDG0810027.1"/>
    <property type="molecule type" value="Genomic_DNA"/>
</dbReference>
<dbReference type="InterPro" id="IPR002347">
    <property type="entry name" value="SDR_fam"/>
</dbReference>
<dbReference type="SUPFAM" id="SSF51735">
    <property type="entry name" value="NAD(P)-binding Rossmann-fold domains"/>
    <property type="match status" value="1"/>
</dbReference>
<evidence type="ECO:0000313" key="5">
    <source>
        <dbReference type="Proteomes" id="UP001153404"/>
    </source>
</evidence>
<dbReference type="PROSITE" id="PS00061">
    <property type="entry name" value="ADH_SHORT"/>
    <property type="match status" value="1"/>
</dbReference>
<feature type="domain" description="Ketoreductase" evidence="3">
    <location>
        <begin position="11"/>
        <end position="191"/>
    </location>
</feature>
<dbReference type="InterPro" id="IPR020904">
    <property type="entry name" value="Sc_DH/Rdtase_CS"/>
</dbReference>
<comment type="caution">
    <text evidence="4">The sequence shown here is derived from an EMBL/GenBank/DDBJ whole genome shotgun (WGS) entry which is preliminary data.</text>
</comment>
<keyword evidence="2" id="KW-0560">Oxidoreductase</keyword>
<dbReference type="InterPro" id="IPR057326">
    <property type="entry name" value="KR_dom"/>
</dbReference>
<keyword evidence="5" id="KW-1185">Reference proteome</keyword>
<name>A0A9X4QU26_9BACL</name>
<evidence type="ECO:0000313" key="4">
    <source>
        <dbReference type="EMBL" id="MDG0810027.1"/>
    </source>
</evidence>
<proteinExistence type="inferred from homology"/>
<dbReference type="GO" id="GO:0008206">
    <property type="term" value="P:bile acid metabolic process"/>
    <property type="evidence" value="ECO:0007669"/>
    <property type="project" value="UniProtKB-ARBA"/>
</dbReference>
<dbReference type="AlphaFoldDB" id="A0A9X4QU26"/>
<protein>
    <submittedName>
        <fullName evidence="4">SDR family oxidoreductase</fullName>
    </submittedName>
</protein>
<dbReference type="Pfam" id="PF13561">
    <property type="entry name" value="adh_short_C2"/>
    <property type="match status" value="1"/>
</dbReference>
<dbReference type="PANTHER" id="PTHR42760">
    <property type="entry name" value="SHORT-CHAIN DEHYDROGENASES/REDUCTASES FAMILY MEMBER"/>
    <property type="match status" value="1"/>
</dbReference>
<dbReference type="PRINTS" id="PR00081">
    <property type="entry name" value="GDHRDH"/>
</dbReference>
<sequence length="270" mass="28612">MAQHLFDLTGKKAIVTGGGRNLGKGIAEGLLQAGAEVVLLDISTDIGRTAEEMGKSGGHRAHGVQCDLTERGQLPQAFDEAVRLLGGRLDILFNNAGMHDRRACLDLPVESWDRVIELNLNAVYQLCQLAGRLMVAQGSGKIVNTGSMLSFIGGYNATAYAASKGAIAQLTKSLSNEWAASGVQVNAIAPGYMDTDMNADLKKDPVRYPQVSARIPAGRWGTLQDLHGIAVFLSSRASDYVTGTVIPVDGGIFGQMISISPVNNTLTTQK</sequence>
<organism evidence="4 5">
    <name type="scientific">Cohnella rhizosphaerae</name>
    <dbReference type="NCBI Taxonomy" id="1457232"/>
    <lineage>
        <taxon>Bacteria</taxon>
        <taxon>Bacillati</taxon>
        <taxon>Bacillota</taxon>
        <taxon>Bacilli</taxon>
        <taxon>Bacillales</taxon>
        <taxon>Paenibacillaceae</taxon>
        <taxon>Cohnella</taxon>
    </lineage>
</organism>
<dbReference type="GO" id="GO:0016616">
    <property type="term" value="F:oxidoreductase activity, acting on the CH-OH group of donors, NAD or NADP as acceptor"/>
    <property type="evidence" value="ECO:0007669"/>
    <property type="project" value="UniProtKB-ARBA"/>
</dbReference>
<dbReference type="FunFam" id="3.40.50.720:FF:000084">
    <property type="entry name" value="Short-chain dehydrogenase reductase"/>
    <property type="match status" value="1"/>
</dbReference>
<dbReference type="Gene3D" id="3.40.50.720">
    <property type="entry name" value="NAD(P)-binding Rossmann-like Domain"/>
    <property type="match status" value="1"/>
</dbReference>